<organism evidence="1 2">
    <name type="scientific">Microseira wollei NIES-4236</name>
    <dbReference type="NCBI Taxonomy" id="2530354"/>
    <lineage>
        <taxon>Bacteria</taxon>
        <taxon>Bacillati</taxon>
        <taxon>Cyanobacteriota</taxon>
        <taxon>Cyanophyceae</taxon>
        <taxon>Oscillatoriophycideae</taxon>
        <taxon>Aerosakkonematales</taxon>
        <taxon>Aerosakkonemataceae</taxon>
        <taxon>Microseira</taxon>
    </lineage>
</organism>
<evidence type="ECO:0000313" key="2">
    <source>
        <dbReference type="Proteomes" id="UP001050975"/>
    </source>
</evidence>
<dbReference type="PANTHER" id="PTHR39550">
    <property type="entry name" value="SLL0658 PROTEIN"/>
    <property type="match status" value="1"/>
</dbReference>
<sequence length="161" mass="17259">MTVVSNTSPITSLAGVGQLNLLQQLYGSIIIPPAVYTEMVGAGSLVPGAIEVQTLPWIQTREVVNQELVTELLEELNLGEAQAIVLALELKAELLLLDELPGRTIASQYGLNITGVLGILLEAKRNGSIPAVKPLMDRLIEQVAFRVSSRLYAEVLQSAGE</sequence>
<evidence type="ECO:0000313" key="1">
    <source>
        <dbReference type="EMBL" id="GET43103.1"/>
    </source>
</evidence>
<evidence type="ECO:0008006" key="3">
    <source>
        <dbReference type="Google" id="ProtNLM"/>
    </source>
</evidence>
<keyword evidence="2" id="KW-1185">Reference proteome</keyword>
<name>A0AAV3XKB1_9CYAN</name>
<protein>
    <recommendedName>
        <fullName evidence="3">Nucleic acid-binding protein</fullName>
    </recommendedName>
</protein>
<proteinExistence type="predicted"/>
<dbReference type="Pfam" id="PF11848">
    <property type="entry name" value="DUF3368"/>
    <property type="match status" value="1"/>
</dbReference>
<dbReference type="AlphaFoldDB" id="A0AAV3XKB1"/>
<accession>A0AAV3XKB1</accession>
<dbReference type="EMBL" id="BLAY01000199">
    <property type="protein sequence ID" value="GET43103.1"/>
    <property type="molecule type" value="Genomic_DNA"/>
</dbReference>
<dbReference type="InterPro" id="IPR021799">
    <property type="entry name" value="PIN-like_prokaryotic"/>
</dbReference>
<dbReference type="Proteomes" id="UP001050975">
    <property type="component" value="Unassembled WGS sequence"/>
</dbReference>
<reference evidence="1" key="1">
    <citation type="submission" date="2019-10" db="EMBL/GenBank/DDBJ databases">
        <title>Draft genome sequece of Microseira wollei NIES-4236.</title>
        <authorList>
            <person name="Yamaguchi H."/>
            <person name="Suzuki S."/>
            <person name="Kawachi M."/>
        </authorList>
    </citation>
    <scope>NUCLEOTIDE SEQUENCE</scope>
    <source>
        <strain evidence="1">NIES-4236</strain>
    </source>
</reference>
<dbReference type="RefSeq" id="WP_226591568.1">
    <property type="nucleotide sequence ID" value="NZ_BLAY01000199.1"/>
</dbReference>
<dbReference type="PANTHER" id="PTHR39550:SF1">
    <property type="entry name" value="SLL0658 PROTEIN"/>
    <property type="match status" value="1"/>
</dbReference>
<comment type="caution">
    <text evidence="1">The sequence shown here is derived from an EMBL/GenBank/DDBJ whole genome shotgun (WGS) entry which is preliminary data.</text>
</comment>
<gene>
    <name evidence="1" type="ORF">MiSe_79240</name>
</gene>